<dbReference type="InterPro" id="IPR053147">
    <property type="entry name" value="Hsp_HslJ-like"/>
</dbReference>
<dbReference type="Proteomes" id="UP000193224">
    <property type="component" value="Unassembled WGS sequence"/>
</dbReference>
<gene>
    <name evidence="2" type="ORF">ROA7745_02780</name>
</gene>
<sequence length="130" mass="14275">MRLAFVTLALLTLANCRGDESVARYGEANTDWQLMELDGAPFDARATLRLGEDGEISGEAPCNRYFGTQTAPYPWFKAEKIGATRRACLELDWATTYLTALSEMTLSEVTGDTLILSNDAGREMVFKAAP</sequence>
<evidence type="ECO:0000259" key="1">
    <source>
        <dbReference type="Pfam" id="PF03724"/>
    </source>
</evidence>
<dbReference type="EMBL" id="FWXB01000010">
    <property type="protein sequence ID" value="SMC12947.1"/>
    <property type="molecule type" value="Genomic_DNA"/>
</dbReference>
<dbReference type="Pfam" id="PF03724">
    <property type="entry name" value="META"/>
    <property type="match status" value="1"/>
</dbReference>
<dbReference type="AlphaFoldDB" id="A0A1X7BTI2"/>
<dbReference type="RefSeq" id="WP_085800894.1">
    <property type="nucleotide sequence ID" value="NZ_FWXB01000010.1"/>
</dbReference>
<dbReference type="PANTHER" id="PTHR35535:SF1">
    <property type="entry name" value="HEAT SHOCK PROTEIN HSLJ"/>
    <property type="match status" value="1"/>
</dbReference>
<evidence type="ECO:0000313" key="2">
    <source>
        <dbReference type="EMBL" id="SMC12947.1"/>
    </source>
</evidence>
<dbReference type="InterPro" id="IPR005184">
    <property type="entry name" value="DUF306_Meta_HslJ"/>
</dbReference>
<protein>
    <submittedName>
        <fullName evidence="2">META domain protein</fullName>
    </submittedName>
</protein>
<feature type="domain" description="DUF306" evidence="1">
    <location>
        <begin position="29"/>
        <end position="126"/>
    </location>
</feature>
<proteinExistence type="predicted"/>
<name>A0A1X7BTI2_9RHOB</name>
<accession>A0A1X7BTI2</accession>
<reference evidence="2 3" key="1">
    <citation type="submission" date="2017-03" db="EMBL/GenBank/DDBJ databases">
        <authorList>
            <person name="Afonso C.L."/>
            <person name="Miller P.J."/>
            <person name="Scott M.A."/>
            <person name="Spackman E."/>
            <person name="Goraichik I."/>
            <person name="Dimitrov K.M."/>
            <person name="Suarez D.L."/>
            <person name="Swayne D.E."/>
        </authorList>
    </citation>
    <scope>NUCLEOTIDE SEQUENCE [LARGE SCALE GENOMIC DNA]</scope>
    <source>
        <strain evidence="2 3">CECT 7745</strain>
    </source>
</reference>
<organism evidence="2 3">
    <name type="scientific">Roseovarius aestuarii</name>
    <dbReference type="NCBI Taxonomy" id="475083"/>
    <lineage>
        <taxon>Bacteria</taxon>
        <taxon>Pseudomonadati</taxon>
        <taxon>Pseudomonadota</taxon>
        <taxon>Alphaproteobacteria</taxon>
        <taxon>Rhodobacterales</taxon>
        <taxon>Roseobacteraceae</taxon>
        <taxon>Roseovarius</taxon>
    </lineage>
</organism>
<dbReference type="InterPro" id="IPR038670">
    <property type="entry name" value="HslJ-like_sf"/>
</dbReference>
<dbReference type="Gene3D" id="2.40.128.270">
    <property type="match status" value="1"/>
</dbReference>
<dbReference type="OrthoDB" id="7777568at2"/>
<evidence type="ECO:0000313" key="3">
    <source>
        <dbReference type="Proteomes" id="UP000193224"/>
    </source>
</evidence>
<keyword evidence="3" id="KW-1185">Reference proteome</keyword>
<dbReference type="PANTHER" id="PTHR35535">
    <property type="entry name" value="HEAT SHOCK PROTEIN HSLJ"/>
    <property type="match status" value="1"/>
</dbReference>